<reference evidence="1" key="1">
    <citation type="submission" date="2019-10" db="EMBL/GenBank/DDBJ databases">
        <authorList>
            <consortium name="DOE Joint Genome Institute"/>
            <person name="Kuo A."/>
            <person name="Miyauchi S."/>
            <person name="Kiss E."/>
            <person name="Drula E."/>
            <person name="Kohler A."/>
            <person name="Sanchez-Garcia M."/>
            <person name="Andreopoulos B."/>
            <person name="Barry K.W."/>
            <person name="Bonito G."/>
            <person name="Buee M."/>
            <person name="Carver A."/>
            <person name="Chen C."/>
            <person name="Cichocki N."/>
            <person name="Clum A."/>
            <person name="Culley D."/>
            <person name="Crous P.W."/>
            <person name="Fauchery L."/>
            <person name="Girlanda M."/>
            <person name="Hayes R."/>
            <person name="Keri Z."/>
            <person name="Labutti K."/>
            <person name="Lipzen A."/>
            <person name="Lombard V."/>
            <person name="Magnuson J."/>
            <person name="Maillard F."/>
            <person name="Morin E."/>
            <person name="Murat C."/>
            <person name="Nolan M."/>
            <person name="Ohm R."/>
            <person name="Pangilinan J."/>
            <person name="Pereira M."/>
            <person name="Perotto S."/>
            <person name="Peter M."/>
            <person name="Riley R."/>
            <person name="Sitrit Y."/>
            <person name="Stielow B."/>
            <person name="Szollosi G."/>
            <person name="Zifcakova L."/>
            <person name="Stursova M."/>
            <person name="Spatafora J.W."/>
            <person name="Tedersoo L."/>
            <person name="Vaario L.-M."/>
            <person name="Yamada A."/>
            <person name="Yan M."/>
            <person name="Wang P."/>
            <person name="Xu J."/>
            <person name="Bruns T."/>
            <person name="Baldrian P."/>
            <person name="Vilgalys R."/>
            <person name="Henrissat B."/>
            <person name="Grigoriev I.V."/>
            <person name="Hibbett D."/>
            <person name="Nagy L.G."/>
            <person name="Martin F.M."/>
        </authorList>
    </citation>
    <scope>NUCLEOTIDE SEQUENCE</scope>
    <source>
        <strain evidence="1">P2</strain>
    </source>
</reference>
<organism evidence="1 2">
    <name type="scientific">Thelephora ganbajun</name>
    <name type="common">Ganba fungus</name>
    <dbReference type="NCBI Taxonomy" id="370292"/>
    <lineage>
        <taxon>Eukaryota</taxon>
        <taxon>Fungi</taxon>
        <taxon>Dikarya</taxon>
        <taxon>Basidiomycota</taxon>
        <taxon>Agaricomycotina</taxon>
        <taxon>Agaricomycetes</taxon>
        <taxon>Thelephorales</taxon>
        <taxon>Thelephoraceae</taxon>
        <taxon>Thelephora</taxon>
    </lineage>
</organism>
<protein>
    <submittedName>
        <fullName evidence="1">Uncharacterized protein</fullName>
    </submittedName>
</protein>
<evidence type="ECO:0000313" key="1">
    <source>
        <dbReference type="EMBL" id="KAF9653859.1"/>
    </source>
</evidence>
<dbReference type="Proteomes" id="UP000886501">
    <property type="component" value="Unassembled WGS sequence"/>
</dbReference>
<gene>
    <name evidence="1" type="ORF">BDM02DRAFT_3086735</name>
</gene>
<accession>A0ACB6ZWQ3</accession>
<keyword evidence="2" id="KW-1185">Reference proteome</keyword>
<reference evidence="1" key="2">
    <citation type="journal article" date="2020" name="Nat. Commun.">
        <title>Large-scale genome sequencing of mycorrhizal fungi provides insights into the early evolution of symbiotic traits.</title>
        <authorList>
            <person name="Miyauchi S."/>
            <person name="Kiss E."/>
            <person name="Kuo A."/>
            <person name="Drula E."/>
            <person name="Kohler A."/>
            <person name="Sanchez-Garcia M."/>
            <person name="Morin E."/>
            <person name="Andreopoulos B."/>
            <person name="Barry K.W."/>
            <person name="Bonito G."/>
            <person name="Buee M."/>
            <person name="Carver A."/>
            <person name="Chen C."/>
            <person name="Cichocki N."/>
            <person name="Clum A."/>
            <person name="Culley D."/>
            <person name="Crous P.W."/>
            <person name="Fauchery L."/>
            <person name="Girlanda M."/>
            <person name="Hayes R.D."/>
            <person name="Keri Z."/>
            <person name="LaButti K."/>
            <person name="Lipzen A."/>
            <person name="Lombard V."/>
            <person name="Magnuson J."/>
            <person name="Maillard F."/>
            <person name="Murat C."/>
            <person name="Nolan M."/>
            <person name="Ohm R.A."/>
            <person name="Pangilinan J."/>
            <person name="Pereira M.F."/>
            <person name="Perotto S."/>
            <person name="Peter M."/>
            <person name="Pfister S."/>
            <person name="Riley R."/>
            <person name="Sitrit Y."/>
            <person name="Stielow J.B."/>
            <person name="Szollosi G."/>
            <person name="Zifcakova L."/>
            <person name="Stursova M."/>
            <person name="Spatafora J.W."/>
            <person name="Tedersoo L."/>
            <person name="Vaario L.M."/>
            <person name="Yamada A."/>
            <person name="Yan M."/>
            <person name="Wang P."/>
            <person name="Xu J."/>
            <person name="Bruns T."/>
            <person name="Baldrian P."/>
            <person name="Vilgalys R."/>
            <person name="Dunand C."/>
            <person name="Henrissat B."/>
            <person name="Grigoriev I.V."/>
            <person name="Hibbett D."/>
            <person name="Nagy L.G."/>
            <person name="Martin F.M."/>
        </authorList>
    </citation>
    <scope>NUCLEOTIDE SEQUENCE</scope>
    <source>
        <strain evidence="1">P2</strain>
    </source>
</reference>
<evidence type="ECO:0000313" key="2">
    <source>
        <dbReference type="Proteomes" id="UP000886501"/>
    </source>
</evidence>
<name>A0ACB6ZWQ3_THEGA</name>
<dbReference type="EMBL" id="MU117962">
    <property type="protein sequence ID" value="KAF9653859.1"/>
    <property type="molecule type" value="Genomic_DNA"/>
</dbReference>
<comment type="caution">
    <text evidence="1">The sequence shown here is derived from an EMBL/GenBank/DDBJ whole genome shotgun (WGS) entry which is preliminary data.</text>
</comment>
<sequence length="615" mass="66194">MSGRAGGLYGGIQFTTAKPFANQEASVSSSSTPSKPTPIEKPPPEQQLVSEAQPSASGQTPADSGSASTKASAGWSASLAFAPVRRNAQQKSKPAAPRIPGAVPGGTLSSTSTISATAVVFAPPTTSETPMNLPPDSQQTSQPERWGKKVKPPSMVLDEDVNGFKNKRGQSKKSGGGGKKGKKKNAPAIALWDPNEDYDPTRPNDYNEYKMWRQRERAERRQRALEEKRMGVNKRYRSSSFTDSGGSGSEGERPHKAGRYEEYDRWNRDEDDVPRGLGAPTAPANTDMTGDEAYQRRLAMSSGLQQSTPSVAAVDRNMSGDDAYVRRMAISSGQPPAFSNEETGDDAYQRRVTMSPASQVRQPEPPSESLPSLAYNPFAPLSVPPPPPGPPPSIEDEVARKREAAAAIAAKFGALAAVQPPQDLDATPQNPVQRPDPSTFAERMMAKWGHQEGQGLGADGQGIVNALKVEKIHEGKGKGKKDGKGVGLGSKMGRIINDNEDAQAREDRMRFGEPSRVVVLTNMVGPEDADDGDLREEIGDECSKNGTVERVIVHLVNPPPPDPDDAVRIFVLFSGPVGAWKTVRELDGRFFGGRAVRARYFPESLLNQYDLDAPL</sequence>
<proteinExistence type="predicted"/>